<sequence>MHFAPQLGAEAAAALEPSGPVTNTCNSRIQRLRLWCRPAIATAFLNSKGRVLADALMLWRDQLNGFPRFLLDVEASLSERLLAYLERHAVSAKVSVCAEASLSALQLLPDPRSALTLHRENSGGGPLRDGPPKCRVSQALDFVMRQTAGAAPVFRYVEDSGVTAGADAAALEQGECAAAKAGAAGAAGSDADRTPPWTEGLVAADPRTWRLGYRVYLEAAALSEEGPSVVPLPVQQRGPAGAGQARAQTTAAGEGDALETPSEAASETPPEAASETPPEAASETAQDSRRDAYEVFRHLAGVCEGPKEVGVGDLLPLYVNMDWLHALCAHNKGCFVGQEVLTRALHELSNRRRVALLLRGPRWPQAVPEMAPVCTATQSGEASLPSLEKWVPSRVIAWWAGALEAAVRRAYEGMARGEPEAAYPEVGGPPAANDVVPGAGVYRRVAGASVGKHAQWREVGVVLAFKEDIGAGICLLRSRPGDCVLKTPEDLARFAAGLAGSSVRISAKMMPAGGPEGPFEPKGQDGGFMVVPPPYVIDELVRPPQTPGAR</sequence>
<dbReference type="GeneID" id="34623882"/>
<feature type="region of interest" description="Disordered" evidence="4">
    <location>
        <begin position="229"/>
        <end position="289"/>
    </location>
</feature>
<evidence type="ECO:0000256" key="1">
    <source>
        <dbReference type="ARBA" id="ARBA00004173"/>
    </source>
</evidence>
<keyword evidence="5" id="KW-1185">Reference proteome</keyword>
<dbReference type="InterPro" id="IPR017703">
    <property type="entry name" value="YgfZ/GCV_T_CS"/>
</dbReference>
<evidence type="ECO:0000313" key="6">
    <source>
        <dbReference type="RefSeq" id="XP_026191096.1"/>
    </source>
</evidence>
<dbReference type="OrthoDB" id="346835at2759"/>
<comment type="subcellular location">
    <subcellularLocation>
        <location evidence="1">Mitochondrion</location>
    </subcellularLocation>
</comment>
<dbReference type="InterPro" id="IPR027266">
    <property type="entry name" value="TrmE/GcvT-like"/>
</dbReference>
<dbReference type="NCBIfam" id="TIGR03317">
    <property type="entry name" value="ygfZ_signature"/>
    <property type="match status" value="1"/>
</dbReference>
<protein>
    <submittedName>
        <fullName evidence="6">Uncharacterized protein LOC34623882</fullName>
    </submittedName>
</protein>
<keyword evidence="3" id="KW-0496">Mitochondrion</keyword>
<dbReference type="GO" id="GO:0005759">
    <property type="term" value="C:mitochondrial matrix"/>
    <property type="evidence" value="ECO:0007669"/>
    <property type="project" value="TreeGrafter"/>
</dbReference>
<organism evidence="5 6">
    <name type="scientific">Cyclospora cayetanensis</name>
    <dbReference type="NCBI Taxonomy" id="88456"/>
    <lineage>
        <taxon>Eukaryota</taxon>
        <taxon>Sar</taxon>
        <taxon>Alveolata</taxon>
        <taxon>Apicomplexa</taxon>
        <taxon>Conoidasida</taxon>
        <taxon>Coccidia</taxon>
        <taxon>Eucoccidiorida</taxon>
        <taxon>Eimeriorina</taxon>
        <taxon>Eimeriidae</taxon>
        <taxon>Cyclospora</taxon>
    </lineage>
</organism>
<accession>A0A6P6RTE8</accession>
<dbReference type="Proteomes" id="UP000515125">
    <property type="component" value="Unplaced"/>
</dbReference>
<feature type="compositionally biased region" description="Low complexity" evidence="4">
    <location>
        <begin position="235"/>
        <end position="285"/>
    </location>
</feature>
<dbReference type="SUPFAM" id="SSF103025">
    <property type="entry name" value="Folate-binding domain"/>
    <property type="match status" value="2"/>
</dbReference>
<evidence type="ECO:0000256" key="4">
    <source>
        <dbReference type="SAM" id="MobiDB-lite"/>
    </source>
</evidence>
<dbReference type="PANTHER" id="PTHR22602:SF0">
    <property type="entry name" value="TRANSFERASE CAF17, MITOCHONDRIAL-RELATED"/>
    <property type="match status" value="1"/>
</dbReference>
<evidence type="ECO:0000256" key="2">
    <source>
        <dbReference type="ARBA" id="ARBA00022946"/>
    </source>
</evidence>
<dbReference type="GO" id="GO:0016226">
    <property type="term" value="P:iron-sulfur cluster assembly"/>
    <property type="evidence" value="ECO:0007669"/>
    <property type="project" value="TreeGrafter"/>
</dbReference>
<proteinExistence type="predicted"/>
<dbReference type="Gene3D" id="3.30.1360.120">
    <property type="entry name" value="Probable tRNA modification gtpase trme, domain 1"/>
    <property type="match status" value="2"/>
</dbReference>
<dbReference type="RefSeq" id="XP_026191096.1">
    <property type="nucleotide sequence ID" value="XM_026335311.1"/>
</dbReference>
<name>A0A6P6RTE8_9EIME</name>
<keyword evidence="2" id="KW-0809">Transit peptide</keyword>
<dbReference type="InterPro" id="IPR045179">
    <property type="entry name" value="YgfZ/GcvT"/>
</dbReference>
<evidence type="ECO:0000256" key="3">
    <source>
        <dbReference type="ARBA" id="ARBA00023128"/>
    </source>
</evidence>
<dbReference type="AlphaFoldDB" id="A0A6P6RTE8"/>
<gene>
    <name evidence="6" type="primary">LOC34623882</name>
</gene>
<dbReference type="PANTHER" id="PTHR22602">
    <property type="entry name" value="TRANSFERASE CAF17, MITOCHONDRIAL-RELATED"/>
    <property type="match status" value="1"/>
</dbReference>
<evidence type="ECO:0000313" key="5">
    <source>
        <dbReference type="Proteomes" id="UP000515125"/>
    </source>
</evidence>
<reference evidence="6" key="1">
    <citation type="submission" date="2025-08" db="UniProtKB">
        <authorList>
            <consortium name="RefSeq"/>
        </authorList>
    </citation>
    <scope>IDENTIFICATION</scope>
</reference>